<organism evidence="2 3">
    <name type="scientific">Psychrosphaera algicola</name>
    <dbReference type="NCBI Taxonomy" id="3023714"/>
    <lineage>
        <taxon>Bacteria</taxon>
        <taxon>Pseudomonadati</taxon>
        <taxon>Pseudomonadota</taxon>
        <taxon>Gammaproteobacteria</taxon>
        <taxon>Alteromonadales</taxon>
        <taxon>Pseudoalteromonadaceae</taxon>
        <taxon>Psychrosphaera</taxon>
    </lineage>
</organism>
<proteinExistence type="predicted"/>
<dbReference type="EMBL" id="JAQOMS010000002">
    <property type="protein sequence ID" value="MDC2889417.1"/>
    <property type="molecule type" value="Genomic_DNA"/>
</dbReference>
<gene>
    <name evidence="2" type="ORF">PN838_12305</name>
</gene>
<evidence type="ECO:0000256" key="1">
    <source>
        <dbReference type="SAM" id="SignalP"/>
    </source>
</evidence>
<reference evidence="2 3" key="1">
    <citation type="submission" date="2023-01" db="EMBL/GenBank/DDBJ databases">
        <title>Psychrosphaera sp. nov., isolated from marine algae.</title>
        <authorList>
            <person name="Bayburt H."/>
            <person name="Choi B.J."/>
            <person name="Kim J.M."/>
            <person name="Choi D.G."/>
            <person name="Jeon C.O."/>
        </authorList>
    </citation>
    <scope>NUCLEOTIDE SEQUENCE [LARGE SCALE GENOMIC DNA]</scope>
    <source>
        <strain evidence="2 3">G1-22</strain>
    </source>
</reference>
<feature type="chain" id="PRO_5047334029" description="DUF3718 domain-containing protein" evidence="1">
    <location>
        <begin position="19"/>
        <end position="147"/>
    </location>
</feature>
<dbReference type="Proteomes" id="UP001528411">
    <property type="component" value="Unassembled WGS sequence"/>
</dbReference>
<evidence type="ECO:0000313" key="3">
    <source>
        <dbReference type="Proteomes" id="UP001528411"/>
    </source>
</evidence>
<accession>A0ABT5FFN5</accession>
<evidence type="ECO:0000313" key="2">
    <source>
        <dbReference type="EMBL" id="MDC2889417.1"/>
    </source>
</evidence>
<feature type="signal peptide" evidence="1">
    <location>
        <begin position="1"/>
        <end position="18"/>
    </location>
</feature>
<keyword evidence="3" id="KW-1185">Reference proteome</keyword>
<sequence length="147" mass="15852">MKKLFLAAATLMSANSFAMSTDYKFVAVNDTQVTNLCVIAAEQGISAAKKAARFSGLNTDGAFNSTECNGTSIRRFAAKFKTQVEQVEAEQVEYVFKAKVQDDASQICVLAAEEGINAAIKAGGLEVTSYICNGINIKRFARKYNKA</sequence>
<keyword evidence="1" id="KW-0732">Signal</keyword>
<evidence type="ECO:0008006" key="4">
    <source>
        <dbReference type="Google" id="ProtNLM"/>
    </source>
</evidence>
<dbReference type="RefSeq" id="WP_215963371.1">
    <property type="nucleotide sequence ID" value="NZ_JAQOMS010000002.1"/>
</dbReference>
<protein>
    <recommendedName>
        <fullName evidence="4">DUF3718 domain-containing protein</fullName>
    </recommendedName>
</protein>
<comment type="caution">
    <text evidence="2">The sequence shown here is derived from an EMBL/GenBank/DDBJ whole genome shotgun (WGS) entry which is preliminary data.</text>
</comment>
<name>A0ABT5FFN5_9GAMM</name>